<proteinExistence type="predicted"/>
<dbReference type="KEGG" id="pgri:PgNI_00568"/>
<dbReference type="AlphaFoldDB" id="A0A6P8BHZ5"/>
<feature type="non-terminal residue" evidence="2">
    <location>
        <position position="1"/>
    </location>
</feature>
<dbReference type="RefSeq" id="XP_030986666.1">
    <property type="nucleotide sequence ID" value="XM_031120646.1"/>
</dbReference>
<accession>A0A6P8BHZ5</accession>
<reference evidence="2" key="3">
    <citation type="submission" date="2025-08" db="UniProtKB">
        <authorList>
            <consortium name="RefSeq"/>
        </authorList>
    </citation>
    <scope>IDENTIFICATION</scope>
    <source>
        <strain evidence="2">NI907</strain>
    </source>
</reference>
<evidence type="ECO:0000313" key="2">
    <source>
        <dbReference type="RefSeq" id="XP_030986666.1"/>
    </source>
</evidence>
<gene>
    <name evidence="2" type="ORF">PgNI_00568</name>
</gene>
<organism evidence="1 2">
    <name type="scientific">Pyricularia grisea</name>
    <name type="common">Crabgrass-specific blast fungus</name>
    <name type="synonym">Magnaporthe grisea</name>
    <dbReference type="NCBI Taxonomy" id="148305"/>
    <lineage>
        <taxon>Eukaryota</taxon>
        <taxon>Fungi</taxon>
        <taxon>Dikarya</taxon>
        <taxon>Ascomycota</taxon>
        <taxon>Pezizomycotina</taxon>
        <taxon>Sordariomycetes</taxon>
        <taxon>Sordariomycetidae</taxon>
        <taxon>Magnaporthales</taxon>
        <taxon>Pyriculariaceae</taxon>
        <taxon>Pyricularia</taxon>
    </lineage>
</organism>
<dbReference type="GeneID" id="41955560"/>
<evidence type="ECO:0000313" key="1">
    <source>
        <dbReference type="Proteomes" id="UP000515153"/>
    </source>
</evidence>
<dbReference type="Proteomes" id="UP000515153">
    <property type="component" value="Unplaced"/>
</dbReference>
<name>A0A6P8BHZ5_PYRGI</name>
<reference evidence="2" key="2">
    <citation type="submission" date="2019-10" db="EMBL/GenBank/DDBJ databases">
        <authorList>
            <consortium name="NCBI Genome Project"/>
        </authorList>
    </citation>
    <scope>NUCLEOTIDE SEQUENCE</scope>
    <source>
        <strain evidence="2">NI907</strain>
    </source>
</reference>
<sequence>PELSTGFYSQVNAPIRIRSQSISTGNVSEWLRSVTRMRAHAEIRLLGIQIKSRGFARVGSNPAIVVHKIFIRSSSFCRLSYQGFQAIYMPPSGIFVIFSTHNTFSIVWGKRGWVC</sequence>
<keyword evidence="1" id="KW-1185">Reference proteome</keyword>
<protein>
    <submittedName>
        <fullName evidence="2">Uncharacterized protein</fullName>
    </submittedName>
</protein>
<reference evidence="2" key="1">
    <citation type="journal article" date="2019" name="Mol. Biol. Evol.">
        <title>Blast fungal genomes show frequent chromosomal changes, gene gains and losses, and effector gene turnover.</title>
        <authorList>
            <person name="Gomez Luciano L.B."/>
            <person name="Jason Tsai I."/>
            <person name="Chuma I."/>
            <person name="Tosa Y."/>
            <person name="Chen Y.H."/>
            <person name="Li J.Y."/>
            <person name="Li M.Y."/>
            <person name="Jade Lu M.Y."/>
            <person name="Nakayashiki H."/>
            <person name="Li W.H."/>
        </authorList>
    </citation>
    <scope>NUCLEOTIDE SEQUENCE</scope>
    <source>
        <strain evidence="2">NI907</strain>
    </source>
</reference>